<evidence type="ECO:0000259" key="1">
    <source>
        <dbReference type="Pfam" id="PF02541"/>
    </source>
</evidence>
<dbReference type="GO" id="GO:0006357">
    <property type="term" value="P:regulation of transcription by RNA polymerase II"/>
    <property type="evidence" value="ECO:0007669"/>
    <property type="project" value="TreeGrafter"/>
</dbReference>
<dbReference type="InterPro" id="IPR003695">
    <property type="entry name" value="Ppx_GppA_N"/>
</dbReference>
<reference evidence="3" key="1">
    <citation type="journal article" date="2020" name="Stud. Mycol.">
        <title>101 Dothideomycetes genomes: a test case for predicting lifestyles and emergence of pathogens.</title>
        <authorList>
            <person name="Haridas S."/>
            <person name="Albert R."/>
            <person name="Binder M."/>
            <person name="Bloem J."/>
            <person name="Labutti K."/>
            <person name="Salamov A."/>
            <person name="Andreopoulos B."/>
            <person name="Baker S."/>
            <person name="Barry K."/>
            <person name="Bills G."/>
            <person name="Bluhm B."/>
            <person name="Cannon C."/>
            <person name="Castanera R."/>
            <person name="Culley D."/>
            <person name="Daum C."/>
            <person name="Ezra D."/>
            <person name="Gonzalez J."/>
            <person name="Henrissat B."/>
            <person name="Kuo A."/>
            <person name="Liang C."/>
            <person name="Lipzen A."/>
            <person name="Lutzoni F."/>
            <person name="Magnuson J."/>
            <person name="Mondo S."/>
            <person name="Nolan M."/>
            <person name="Ohm R."/>
            <person name="Pangilinan J."/>
            <person name="Park H.-J."/>
            <person name="Ramirez L."/>
            <person name="Alfaro M."/>
            <person name="Sun H."/>
            <person name="Tritt A."/>
            <person name="Yoshinaga Y."/>
            <person name="Zwiers L.-H."/>
            <person name="Turgeon B."/>
            <person name="Goodwin S."/>
            <person name="Spatafora J."/>
            <person name="Crous P."/>
            <person name="Grigoriev I."/>
        </authorList>
    </citation>
    <scope>NUCLEOTIDE SEQUENCE</scope>
    <source>
        <strain evidence="3">CBS 121167</strain>
    </source>
</reference>
<dbReference type="PANTHER" id="PTHR30005:SF0">
    <property type="entry name" value="RETROGRADE REGULATION PROTEIN 2"/>
    <property type="match status" value="1"/>
</dbReference>
<feature type="domain" description="RTG2 C-terminal" evidence="2">
    <location>
        <begin position="356"/>
        <end position="557"/>
    </location>
</feature>
<dbReference type="EMBL" id="ML995474">
    <property type="protein sequence ID" value="KAF2147090.1"/>
    <property type="molecule type" value="Genomic_DNA"/>
</dbReference>
<feature type="domain" description="Ppx/GppA phosphatase N-terminal" evidence="1">
    <location>
        <begin position="34"/>
        <end position="330"/>
    </location>
</feature>
<dbReference type="OrthoDB" id="2014654at2759"/>
<dbReference type="RefSeq" id="XP_033402798.1">
    <property type="nucleotide sequence ID" value="XM_033545894.1"/>
</dbReference>
<evidence type="ECO:0000313" key="3">
    <source>
        <dbReference type="EMBL" id="KAF2147090.1"/>
    </source>
</evidence>
<organism evidence="3 4">
    <name type="scientific">Aplosporella prunicola CBS 121167</name>
    <dbReference type="NCBI Taxonomy" id="1176127"/>
    <lineage>
        <taxon>Eukaryota</taxon>
        <taxon>Fungi</taxon>
        <taxon>Dikarya</taxon>
        <taxon>Ascomycota</taxon>
        <taxon>Pezizomycotina</taxon>
        <taxon>Dothideomycetes</taxon>
        <taxon>Dothideomycetes incertae sedis</taxon>
        <taxon>Botryosphaeriales</taxon>
        <taxon>Aplosporellaceae</taxon>
        <taxon>Aplosporella</taxon>
    </lineage>
</organism>
<dbReference type="Pfam" id="PF23566">
    <property type="entry name" value="RTG2_C"/>
    <property type="match status" value="1"/>
</dbReference>
<evidence type="ECO:0000259" key="2">
    <source>
        <dbReference type="Pfam" id="PF23566"/>
    </source>
</evidence>
<dbReference type="AlphaFoldDB" id="A0A6A6BSX8"/>
<keyword evidence="4" id="KW-1185">Reference proteome</keyword>
<gene>
    <name evidence="3" type="ORF">K452DRAFT_354557</name>
</gene>
<dbReference type="Gene3D" id="3.30.420.40">
    <property type="match status" value="1"/>
</dbReference>
<sequence>MTDSAPPSHGYEAIVDMGSNGIRFSITDLSQNIARLLQTVHQERVGISLYDAQWKNGERRPIPDDTIQQVVQAFLRFKMTCEDFGVDETRIRVVATEATRVAENSEQFQAEIKKATGWTVELLSKQDEGKIGAYGIASSLREVRGLCMDLGGGSTQLSWIYTKDGEVHTTPSAVSMPYGAAALTQNPPPREEMIKSLKMAYKSLELHPELKKAQKQDNLNLYLSGGGFRGWGFALMDQHPVRPYPIPIINGFSVPASIFHNTNKILSVLQDTSEKDEPLTMHRVSKRRISQIPAVASLVSCAAEALPSIKDVFFCQGGVREGLIFSQLSNETRSRSPLEDATTNLIGISSKIPQNAEHQSNIVDLFEKATIQSKSAPSHPIFRNNSFLSSLTRMLYFHSSLPKDIRAASALQCTITGPLAGTYGIDHHERAAFAIALCERHGGRKDLDPATLELYDRLIQVLPDDIRWWLMFLGRVAAVIGVLYPAGNIANGSQNAASRIQISDRGDDGDKVKLTVKILKAVDSEAVGDAIDKLEKLGKKKQWGPFVSGYKLAIKVTSLDE</sequence>
<dbReference type="Pfam" id="PF02541">
    <property type="entry name" value="Ppx-GppA"/>
    <property type="match status" value="1"/>
</dbReference>
<dbReference type="Proteomes" id="UP000799438">
    <property type="component" value="Unassembled WGS sequence"/>
</dbReference>
<accession>A0A6A6BSX8</accession>
<dbReference type="GeneID" id="54303400"/>
<evidence type="ECO:0000313" key="4">
    <source>
        <dbReference type="Proteomes" id="UP000799438"/>
    </source>
</evidence>
<proteinExistence type="predicted"/>
<dbReference type="SUPFAM" id="SSF53067">
    <property type="entry name" value="Actin-like ATPase domain"/>
    <property type="match status" value="2"/>
</dbReference>
<dbReference type="Gene3D" id="3.30.420.150">
    <property type="entry name" value="Exopolyphosphatase. Domain 2"/>
    <property type="match status" value="1"/>
</dbReference>
<dbReference type="FunFam" id="3.30.420.40:FF:000191">
    <property type="entry name" value="Retrograde regulation protein 2"/>
    <property type="match status" value="1"/>
</dbReference>
<dbReference type="InterPro" id="IPR043129">
    <property type="entry name" value="ATPase_NBD"/>
</dbReference>
<name>A0A6A6BSX8_9PEZI</name>
<dbReference type="PANTHER" id="PTHR30005">
    <property type="entry name" value="EXOPOLYPHOSPHATASE"/>
    <property type="match status" value="1"/>
</dbReference>
<dbReference type="InterPro" id="IPR057512">
    <property type="entry name" value="RTG2_C"/>
</dbReference>
<protein>
    <submittedName>
        <fullName evidence="3">Uncharacterized protein</fullName>
    </submittedName>
</protein>
<dbReference type="InterPro" id="IPR050273">
    <property type="entry name" value="GppA/Ppx_hydrolase"/>
</dbReference>